<organism evidence="7 8">
    <name type="scientific">Papaver nudicaule</name>
    <name type="common">Iceland poppy</name>
    <dbReference type="NCBI Taxonomy" id="74823"/>
    <lineage>
        <taxon>Eukaryota</taxon>
        <taxon>Viridiplantae</taxon>
        <taxon>Streptophyta</taxon>
        <taxon>Embryophyta</taxon>
        <taxon>Tracheophyta</taxon>
        <taxon>Spermatophyta</taxon>
        <taxon>Magnoliopsida</taxon>
        <taxon>Ranunculales</taxon>
        <taxon>Papaveraceae</taxon>
        <taxon>Papaveroideae</taxon>
        <taxon>Papaver</taxon>
    </lineage>
</organism>
<dbReference type="Pfam" id="PF00931">
    <property type="entry name" value="NB-ARC"/>
    <property type="match status" value="1"/>
</dbReference>
<comment type="caution">
    <text evidence="7">The sequence shown here is derived from an EMBL/GenBank/DDBJ whole genome shotgun (WGS) entry which is preliminary data.</text>
</comment>
<dbReference type="GO" id="GO:0006952">
    <property type="term" value="P:defense response"/>
    <property type="evidence" value="ECO:0007669"/>
    <property type="project" value="UniProtKB-KW"/>
</dbReference>
<dbReference type="InterPro" id="IPR027417">
    <property type="entry name" value="P-loop_NTPase"/>
</dbReference>
<reference evidence="7" key="1">
    <citation type="submission" date="2022-03" db="EMBL/GenBank/DDBJ databases">
        <title>A functionally conserved STORR gene fusion in Papaver species that diverged 16.8 million years ago.</title>
        <authorList>
            <person name="Catania T."/>
        </authorList>
    </citation>
    <scope>NUCLEOTIDE SEQUENCE</scope>
    <source>
        <strain evidence="7">S-191538</strain>
    </source>
</reference>
<dbReference type="SUPFAM" id="SSF52540">
    <property type="entry name" value="P-loop containing nucleoside triphosphate hydrolases"/>
    <property type="match status" value="1"/>
</dbReference>
<evidence type="ECO:0000256" key="1">
    <source>
        <dbReference type="ARBA" id="ARBA00022737"/>
    </source>
</evidence>
<dbReference type="InterPro" id="IPR002182">
    <property type="entry name" value="NB-ARC"/>
</dbReference>
<dbReference type="GO" id="GO:0005524">
    <property type="term" value="F:ATP binding"/>
    <property type="evidence" value="ECO:0007669"/>
    <property type="project" value="UniProtKB-KW"/>
</dbReference>
<dbReference type="CDD" id="cd14798">
    <property type="entry name" value="RX-CC_like"/>
    <property type="match status" value="1"/>
</dbReference>
<keyword evidence="4" id="KW-0067">ATP-binding</keyword>
<dbReference type="InterPro" id="IPR041118">
    <property type="entry name" value="Rx_N"/>
</dbReference>
<protein>
    <submittedName>
        <fullName evidence="7">Uncharacterized protein</fullName>
    </submittedName>
</protein>
<evidence type="ECO:0000256" key="3">
    <source>
        <dbReference type="ARBA" id="ARBA00022821"/>
    </source>
</evidence>
<dbReference type="PRINTS" id="PR00364">
    <property type="entry name" value="DISEASERSIST"/>
</dbReference>
<evidence type="ECO:0000256" key="2">
    <source>
        <dbReference type="ARBA" id="ARBA00022741"/>
    </source>
</evidence>
<dbReference type="EMBL" id="JAJJMA010299225">
    <property type="protein sequence ID" value="MCL7047963.1"/>
    <property type="molecule type" value="Genomic_DNA"/>
</dbReference>
<dbReference type="AlphaFoldDB" id="A0AA41VVK1"/>
<feature type="domain" description="NB-ARC" evidence="5">
    <location>
        <begin position="218"/>
        <end position="372"/>
    </location>
</feature>
<dbReference type="Pfam" id="PF18052">
    <property type="entry name" value="Rx_N"/>
    <property type="match status" value="1"/>
</dbReference>
<dbReference type="GO" id="GO:0043531">
    <property type="term" value="F:ADP binding"/>
    <property type="evidence" value="ECO:0007669"/>
    <property type="project" value="InterPro"/>
</dbReference>
<evidence type="ECO:0000259" key="5">
    <source>
        <dbReference type="Pfam" id="PF00931"/>
    </source>
</evidence>
<proteinExistence type="predicted"/>
<accession>A0AA41VVK1</accession>
<dbReference type="Gene3D" id="3.40.50.300">
    <property type="entry name" value="P-loop containing nucleotide triphosphate hydrolases"/>
    <property type="match status" value="1"/>
</dbReference>
<dbReference type="PANTHER" id="PTHR36766">
    <property type="entry name" value="PLANT BROAD-SPECTRUM MILDEW RESISTANCE PROTEIN RPW8"/>
    <property type="match status" value="1"/>
</dbReference>
<keyword evidence="2" id="KW-0547">Nucleotide-binding</keyword>
<feature type="domain" description="Disease resistance N-terminal" evidence="6">
    <location>
        <begin position="6"/>
        <end position="97"/>
    </location>
</feature>
<evidence type="ECO:0000259" key="6">
    <source>
        <dbReference type="Pfam" id="PF18052"/>
    </source>
</evidence>
<dbReference type="FunFam" id="3.40.50.300:FF:001091">
    <property type="entry name" value="Probable disease resistance protein At1g61300"/>
    <property type="match status" value="1"/>
</dbReference>
<evidence type="ECO:0000313" key="8">
    <source>
        <dbReference type="Proteomes" id="UP001177140"/>
    </source>
</evidence>
<dbReference type="InterPro" id="IPR038005">
    <property type="entry name" value="RX-like_CC"/>
</dbReference>
<keyword evidence="8" id="KW-1185">Reference proteome</keyword>
<gene>
    <name evidence="7" type="ORF">MKW94_030614</name>
</gene>
<name>A0AA41VVK1_PAPNU</name>
<evidence type="ECO:0000256" key="4">
    <source>
        <dbReference type="ARBA" id="ARBA00022840"/>
    </source>
</evidence>
<sequence>MADALVSFLINELGSLIKQEIEQEVRLVVGVRKEVTELKSTFMTLQAVLNDAERRQTDEESVKIWLAKLQNTAYEMEDVLDEWGTEIQRSRLEKLELDGETKIKRNQSGFNQVTKLSCCFCSPFSCLKQVASRHDIASRIKKILETLESIKNERDLFNFNTSDQRAREGSYTHGRKETSSTIIDRPDIVGRGSDQEIIVNRLLGVASSSTNHSENGTRDSCIISIIGMGGLGKTTLAQLVFDQDRVKSHFKLSMWVCVSDPFDRIKVAMAIIREATGKDTHTSTWNALFKELCESVKGKKFLLVLDDVWTNDPNNLKELTHLLDLGEKGSHILVTTRSESVASALNSYKHILHGLNSNESSSLLHSKAFHGKENEKSELLIDIGTQISNKCQFALEALVREQIDIST</sequence>
<dbReference type="Gene3D" id="1.20.5.4130">
    <property type="match status" value="1"/>
</dbReference>
<keyword evidence="1" id="KW-0677">Repeat</keyword>
<keyword evidence="3" id="KW-0611">Plant defense</keyword>
<evidence type="ECO:0000313" key="7">
    <source>
        <dbReference type="EMBL" id="MCL7047963.1"/>
    </source>
</evidence>
<dbReference type="PANTHER" id="PTHR36766:SF40">
    <property type="entry name" value="DISEASE RESISTANCE PROTEIN RGA3"/>
    <property type="match status" value="1"/>
</dbReference>
<dbReference type="Proteomes" id="UP001177140">
    <property type="component" value="Unassembled WGS sequence"/>
</dbReference>